<dbReference type="Gene3D" id="3.40.50.1000">
    <property type="entry name" value="HAD superfamily/HAD-like"/>
    <property type="match status" value="1"/>
</dbReference>
<dbReference type="PROSITE" id="PS50969">
    <property type="entry name" value="FCP1"/>
    <property type="match status" value="1"/>
</dbReference>
<dbReference type="SUPFAM" id="SSF56784">
    <property type="entry name" value="HAD-like"/>
    <property type="match status" value="1"/>
</dbReference>
<keyword evidence="10 12" id="KW-0496">Mitochondrion</keyword>
<dbReference type="InterPro" id="IPR036412">
    <property type="entry name" value="HAD-like_sf"/>
</dbReference>
<dbReference type="GO" id="GO:0005744">
    <property type="term" value="C:TIM23 mitochondrial import inner membrane translocase complex"/>
    <property type="evidence" value="ECO:0007669"/>
    <property type="project" value="UniProtKB-UniRule"/>
</dbReference>
<evidence type="ECO:0000256" key="5">
    <source>
        <dbReference type="ARBA" id="ARBA00022792"/>
    </source>
</evidence>
<keyword evidence="3 12" id="KW-0813">Transport</keyword>
<comment type="subcellular location">
    <subcellularLocation>
        <location evidence="1 12">Mitochondrion inner membrane</location>
        <topology evidence="1 12">Single-pass membrane protein</topology>
    </subcellularLocation>
</comment>
<comment type="caution">
    <text evidence="14">The sequence shown here is derived from an EMBL/GenBank/DDBJ whole genome shotgun (WGS) entry which is preliminary data.</text>
</comment>
<dbReference type="InterPro" id="IPR050365">
    <property type="entry name" value="TIM50"/>
</dbReference>
<name>A0AAN7L691_TRANT</name>
<keyword evidence="6 12" id="KW-0653">Protein transport</keyword>
<dbReference type="Pfam" id="PF03031">
    <property type="entry name" value="NIF"/>
    <property type="match status" value="1"/>
</dbReference>
<evidence type="ECO:0000313" key="15">
    <source>
        <dbReference type="Proteomes" id="UP001346149"/>
    </source>
</evidence>
<dbReference type="GO" id="GO:0015031">
    <property type="term" value="P:protein transport"/>
    <property type="evidence" value="ECO:0007669"/>
    <property type="project" value="UniProtKB-KW"/>
</dbReference>
<comment type="subunit">
    <text evidence="12">Component of the TIM23 complex.</text>
</comment>
<dbReference type="FunFam" id="3.40.50.1000:FF:000019">
    <property type="entry name" value="Mitochondrial import inner membrane translocase subunit TIM50"/>
    <property type="match status" value="1"/>
</dbReference>
<evidence type="ECO:0000256" key="9">
    <source>
        <dbReference type="ARBA" id="ARBA00023010"/>
    </source>
</evidence>
<reference evidence="14 15" key="1">
    <citation type="journal article" date="2023" name="Hortic Res">
        <title>Pangenome of water caltrop reveals structural variations and asymmetric subgenome divergence after allopolyploidization.</title>
        <authorList>
            <person name="Zhang X."/>
            <person name="Chen Y."/>
            <person name="Wang L."/>
            <person name="Yuan Y."/>
            <person name="Fang M."/>
            <person name="Shi L."/>
            <person name="Lu R."/>
            <person name="Comes H.P."/>
            <person name="Ma Y."/>
            <person name="Chen Y."/>
            <person name="Huang G."/>
            <person name="Zhou Y."/>
            <person name="Zheng Z."/>
            <person name="Qiu Y."/>
        </authorList>
    </citation>
    <scope>NUCLEOTIDE SEQUENCE [LARGE SCALE GENOMIC DNA]</scope>
    <source>
        <strain evidence="14">F231</strain>
    </source>
</reference>
<evidence type="ECO:0000256" key="4">
    <source>
        <dbReference type="ARBA" id="ARBA00022692"/>
    </source>
</evidence>
<evidence type="ECO:0000256" key="8">
    <source>
        <dbReference type="ARBA" id="ARBA00022989"/>
    </source>
</evidence>
<evidence type="ECO:0000256" key="3">
    <source>
        <dbReference type="ARBA" id="ARBA00022448"/>
    </source>
</evidence>
<keyword evidence="4" id="KW-0812">Transmembrane</keyword>
<dbReference type="Proteomes" id="UP001346149">
    <property type="component" value="Unassembled WGS sequence"/>
</dbReference>
<dbReference type="InterPro" id="IPR023214">
    <property type="entry name" value="HAD_sf"/>
</dbReference>
<evidence type="ECO:0000313" key="14">
    <source>
        <dbReference type="EMBL" id="KAK4779145.1"/>
    </source>
</evidence>
<dbReference type="AlphaFoldDB" id="A0AAN7L691"/>
<comment type="similarity">
    <text evidence="2 12">Belongs to the TIM50 family.</text>
</comment>
<evidence type="ECO:0000256" key="6">
    <source>
        <dbReference type="ARBA" id="ARBA00022927"/>
    </source>
</evidence>
<evidence type="ECO:0000256" key="11">
    <source>
        <dbReference type="ARBA" id="ARBA00023136"/>
    </source>
</evidence>
<evidence type="ECO:0000256" key="12">
    <source>
        <dbReference type="RuleBase" id="RU365079"/>
    </source>
</evidence>
<dbReference type="CDD" id="cd07521">
    <property type="entry name" value="HAD_FCP1-like"/>
    <property type="match status" value="1"/>
</dbReference>
<evidence type="ECO:0000256" key="7">
    <source>
        <dbReference type="ARBA" id="ARBA00022946"/>
    </source>
</evidence>
<sequence length="251" mass="29785">MFCYIIVDFLYLSSFDRRLCHVSVPVNAIDFYLDIRRQIEEQIQGFAEPISDKLLPDLHPLEQHVFTLVLDLNETLVYSDWKRDRGWRTFKRPGVDAFLEHLAKFYEIVIYSDQLSMYVDPVIERLDSEQRIRYRLSRGATKYQDGKHYRDLSKLNRNPGKVIYISGHALESCLQPENCLQIHPWKLEADDTALLDLIPFLEFVATRQPTDIRSVLASYEGKDIPPEFIKRSLEHQRRVQEQRQGRSLWRR</sequence>
<keyword evidence="7 12" id="KW-0809">Transit peptide</keyword>
<evidence type="ECO:0000259" key="13">
    <source>
        <dbReference type="PROSITE" id="PS50969"/>
    </source>
</evidence>
<feature type="domain" description="FCP1 homology" evidence="13">
    <location>
        <begin position="61"/>
        <end position="204"/>
    </location>
</feature>
<proteinExistence type="inferred from homology"/>
<organism evidence="14 15">
    <name type="scientific">Trapa natans</name>
    <name type="common">Water chestnut</name>
    <dbReference type="NCBI Taxonomy" id="22666"/>
    <lineage>
        <taxon>Eukaryota</taxon>
        <taxon>Viridiplantae</taxon>
        <taxon>Streptophyta</taxon>
        <taxon>Embryophyta</taxon>
        <taxon>Tracheophyta</taxon>
        <taxon>Spermatophyta</taxon>
        <taxon>Magnoliopsida</taxon>
        <taxon>eudicotyledons</taxon>
        <taxon>Gunneridae</taxon>
        <taxon>Pentapetalae</taxon>
        <taxon>rosids</taxon>
        <taxon>malvids</taxon>
        <taxon>Myrtales</taxon>
        <taxon>Lythraceae</taxon>
        <taxon>Trapa</taxon>
    </lineage>
</organism>
<keyword evidence="11" id="KW-0472">Membrane</keyword>
<dbReference type="EMBL" id="JAXQNO010000017">
    <property type="protein sequence ID" value="KAK4779145.1"/>
    <property type="molecule type" value="Genomic_DNA"/>
</dbReference>
<keyword evidence="8" id="KW-1133">Transmembrane helix</keyword>
<evidence type="ECO:0000256" key="1">
    <source>
        <dbReference type="ARBA" id="ARBA00004434"/>
    </source>
</evidence>
<keyword evidence="9 12" id="KW-0811">Translocation</keyword>
<protein>
    <recommendedName>
        <fullName evidence="12">Mitochondrial import inner membrane translocase subunit TIM50</fullName>
    </recommendedName>
</protein>
<dbReference type="InterPro" id="IPR004274">
    <property type="entry name" value="FCP1_dom"/>
</dbReference>
<evidence type="ECO:0000256" key="10">
    <source>
        <dbReference type="ARBA" id="ARBA00023128"/>
    </source>
</evidence>
<comment type="function">
    <text evidence="12">Essential component of the TIM23 complex, a complex that mediates the translocation of transit peptide-containing proteins across the mitochondrial inner membrane.</text>
</comment>
<dbReference type="SMART" id="SM00577">
    <property type="entry name" value="CPDc"/>
    <property type="match status" value="1"/>
</dbReference>
<keyword evidence="5" id="KW-0999">Mitochondrion inner membrane</keyword>
<keyword evidence="15" id="KW-1185">Reference proteome</keyword>
<dbReference type="PANTHER" id="PTHR12210">
    <property type="entry name" value="DULLARD PROTEIN PHOSPHATASE"/>
    <property type="match status" value="1"/>
</dbReference>
<gene>
    <name evidence="14" type="ORF">SAY86_006673</name>
</gene>
<evidence type="ECO:0000256" key="2">
    <source>
        <dbReference type="ARBA" id="ARBA00006344"/>
    </source>
</evidence>
<accession>A0AAN7L691</accession>